<evidence type="ECO:0000256" key="11">
    <source>
        <dbReference type="ARBA" id="ARBA00039963"/>
    </source>
</evidence>
<dbReference type="Pfam" id="PF01535">
    <property type="entry name" value="PPR"/>
    <property type="match status" value="2"/>
</dbReference>
<evidence type="ECO:0000256" key="12">
    <source>
        <dbReference type="ARBA" id="ARBA00042087"/>
    </source>
</evidence>
<evidence type="ECO:0000256" key="3">
    <source>
        <dbReference type="ARBA" id="ARBA00022737"/>
    </source>
</evidence>
<feature type="compositionally biased region" description="Basic and acidic residues" evidence="17">
    <location>
        <begin position="254"/>
        <end position="265"/>
    </location>
</feature>
<proteinExistence type="inferred from homology"/>
<evidence type="ECO:0000256" key="4">
    <source>
        <dbReference type="ARBA" id="ARBA00022857"/>
    </source>
</evidence>
<feature type="repeat" description="PPR" evidence="16">
    <location>
        <begin position="512"/>
        <end position="546"/>
    </location>
</feature>
<evidence type="ECO:0000256" key="13">
    <source>
        <dbReference type="ARBA" id="ARBA00042831"/>
    </source>
</evidence>
<evidence type="ECO:0000256" key="1">
    <source>
        <dbReference type="ARBA" id="ARBA00004935"/>
    </source>
</evidence>
<dbReference type="AlphaFoldDB" id="A0A9N7R5W8"/>
<comment type="function">
    <text evidence="8">Bifunctional enzyme involved in flavonoid metabolism.</text>
</comment>
<comment type="catalytic activity">
    <reaction evidence="14">
        <text>(2S)-flavan-4-ol + NADP(+) = (2S)-flavanone + NADPH + H(+)</text>
        <dbReference type="Rhea" id="RHEA:11228"/>
        <dbReference type="ChEBI" id="CHEBI:15378"/>
        <dbReference type="ChEBI" id="CHEBI:15605"/>
        <dbReference type="ChEBI" id="CHEBI:15606"/>
        <dbReference type="ChEBI" id="CHEBI:57783"/>
        <dbReference type="ChEBI" id="CHEBI:58349"/>
        <dbReference type="EC" id="1.1.1.234"/>
    </reaction>
</comment>
<dbReference type="EC" id="1.1.1.219" evidence="10"/>
<evidence type="ECO:0000256" key="9">
    <source>
        <dbReference type="ARBA" id="ARBA00039055"/>
    </source>
</evidence>
<evidence type="ECO:0000256" key="16">
    <source>
        <dbReference type="PROSITE-ProRule" id="PRU00708"/>
    </source>
</evidence>
<feature type="repeat" description="PPR" evidence="16">
    <location>
        <begin position="796"/>
        <end position="830"/>
    </location>
</feature>
<evidence type="ECO:0000259" key="18">
    <source>
        <dbReference type="Pfam" id="PF01370"/>
    </source>
</evidence>
<dbReference type="PROSITE" id="PS51375">
    <property type="entry name" value="PPR"/>
    <property type="match status" value="11"/>
</dbReference>
<sequence>MPSLSGELVCVTGAGGFLASWLVKLLLERGFRVIGTVRNPAIDGCNGVFHTASPVTDDPEQMVEPAVIGTKYVIRAAAEAKVHRVVFTSSIGAVYMDPNRDPEKVVDETCWSDLEFCKNTKNWYCYGKAVAEQAAWDTAKELGVDLVVINPVLTLGPMLQQTVNASVLHILKYLTGSAKTYANSIQAYVHVKDVALAHLLLFQTPEASGRYLCAESVLHRGDVVEILANLFPDYPIPTNLSRLSPRFGNLQTPYDRREGSSEQRRFQRKRGNLGDLQAARPVPSSSSVGDRGEHRNAAASMYCLCRFASTPLRLLHSLSACRSLFSDPDFSSQVSSLISTQKWSQLKPLVESSSPTDFLHQLLNLESFSSDNALSFFKWSQQAFGLTHSIEHHSKLFILLANDKKYPKIRSFLHSLLKQRKDISVSAFCHALSTVSDNSCANNIVLDMFVNSCLKNGKLELALEFFRRAGEYGFKLSVLSCNQMLAAFVKDGKAGIVDFIYKEVVRRRIRPNLVTFNTVVNGFCKAGKLNRAGDILEDIKINGRVPNVVTYNVLIDGHCKRGGPGRMHKANALFKEMVTKGVSPDAITYNTLIHGFCMDDNVVAGVRLLQEMKDQGLRPNLVTYNSLIHGYCRDAKFDEALALRGEMLESGLEPNIVTYNEFIHGYTKKGMLREARELFDDTVSGGAVSANILTYNTMIHGYCTAGQMEQAVALFGSMLDKKVSPNVSTYNGLIGGYYKSGNPDEALKLVAEMEEKGLKADVMTYTIRISAVCQRLEMRKAVRLLDEMWRRGVNPSHVTYNAIIAGYMKQGQSMGALAVKRRMEKEGKRPNVVTYNVLIRGFCEGDKMEEANRFLNEMLEKGLVPNKITYEIIKAGMVEKGFMPDIDGHLHNHSAKS</sequence>
<dbReference type="SUPFAM" id="SSF81901">
    <property type="entry name" value="HCP-like"/>
    <property type="match status" value="1"/>
</dbReference>
<dbReference type="InterPro" id="IPR011990">
    <property type="entry name" value="TPR-like_helical_dom_sf"/>
</dbReference>
<feature type="repeat" description="PPR" evidence="16">
    <location>
        <begin position="726"/>
        <end position="760"/>
    </location>
</feature>
<evidence type="ECO:0000256" key="7">
    <source>
        <dbReference type="ARBA" id="ARBA00023445"/>
    </source>
</evidence>
<dbReference type="PANTHER" id="PTHR46128:SF82">
    <property type="entry name" value="PENTACOTRIPEPTIDE-REPEAT REGION OF PRORP DOMAIN-CONTAINING PROTEIN"/>
    <property type="match status" value="1"/>
</dbReference>
<dbReference type="Pfam" id="PF12854">
    <property type="entry name" value="PPR_1"/>
    <property type="match status" value="1"/>
</dbReference>
<accession>A0A9N7R5W8</accession>
<dbReference type="NCBIfam" id="TIGR00756">
    <property type="entry name" value="PPR"/>
    <property type="match status" value="10"/>
</dbReference>
<dbReference type="PANTHER" id="PTHR46128">
    <property type="entry name" value="MITOCHONDRIAL GROUP I INTRON SPLICING FACTOR CCM1"/>
    <property type="match status" value="1"/>
</dbReference>
<feature type="region of interest" description="Disordered" evidence="17">
    <location>
        <begin position="247"/>
        <end position="292"/>
    </location>
</feature>
<gene>
    <name evidence="19" type="ORF">SHERM_16288</name>
</gene>
<evidence type="ECO:0000256" key="14">
    <source>
        <dbReference type="ARBA" id="ARBA00048870"/>
    </source>
</evidence>
<dbReference type="FunFam" id="3.40.50.720:FF:000085">
    <property type="entry name" value="Dihydroflavonol reductase"/>
    <property type="match status" value="1"/>
</dbReference>
<feature type="repeat" description="PPR" evidence="16">
    <location>
        <begin position="442"/>
        <end position="476"/>
    </location>
</feature>
<reference evidence="19" key="1">
    <citation type="submission" date="2019-12" db="EMBL/GenBank/DDBJ databases">
        <authorList>
            <person name="Scholes J."/>
        </authorList>
    </citation>
    <scope>NUCLEOTIDE SEQUENCE</scope>
</reference>
<feature type="repeat" description="PPR" evidence="16">
    <location>
        <begin position="585"/>
        <end position="619"/>
    </location>
</feature>
<keyword evidence="20" id="KW-1185">Reference proteome</keyword>
<keyword evidence="3" id="KW-0677">Repeat</keyword>
<dbReference type="OrthoDB" id="185373at2759"/>
<dbReference type="EC" id="1.1.1.234" evidence="9"/>
<name>A0A9N7R5W8_STRHE</name>
<comment type="catalytic activity">
    <reaction evidence="15">
        <text>a (2R,3S,4S)-leucoanthocyanidin + NADP(+) = a (2R,3R)-dihydroflavonol + NADPH + H(+)</text>
        <dbReference type="Rhea" id="RHEA:54444"/>
        <dbReference type="ChEBI" id="CHEBI:15378"/>
        <dbReference type="ChEBI" id="CHEBI:57783"/>
        <dbReference type="ChEBI" id="CHEBI:58349"/>
        <dbReference type="ChEBI" id="CHEBI:138176"/>
        <dbReference type="ChEBI" id="CHEBI:138188"/>
        <dbReference type="EC" id="1.1.1.219"/>
    </reaction>
</comment>
<dbReference type="SUPFAM" id="SSF51735">
    <property type="entry name" value="NAD(P)-binding Rossmann-fold domains"/>
    <property type="match status" value="1"/>
</dbReference>
<evidence type="ECO:0000313" key="20">
    <source>
        <dbReference type="Proteomes" id="UP001153555"/>
    </source>
</evidence>
<evidence type="ECO:0000256" key="2">
    <source>
        <dbReference type="ARBA" id="ARBA00007626"/>
    </source>
</evidence>
<feature type="repeat" description="PPR" evidence="16">
    <location>
        <begin position="831"/>
        <end position="865"/>
    </location>
</feature>
<dbReference type="Pfam" id="PF01370">
    <property type="entry name" value="Epimerase"/>
    <property type="match status" value="1"/>
</dbReference>
<protein>
    <recommendedName>
        <fullName evidence="11">Dihydroflavonol 4-reductase</fullName>
        <ecNumber evidence="10">1.1.1.219</ecNumber>
        <ecNumber evidence="9">1.1.1.234</ecNumber>
    </recommendedName>
    <alternativeName>
        <fullName evidence="13">Dihydrokaempferol 4-reductase</fullName>
    </alternativeName>
    <alternativeName>
        <fullName evidence="12">Flavanone 4-reductase</fullName>
    </alternativeName>
</protein>
<comment type="caution">
    <text evidence="19">The sequence shown here is derived from an EMBL/GenBank/DDBJ whole genome shotgun (WGS) entry which is preliminary data.</text>
</comment>
<comment type="similarity">
    <text evidence="7">Belongs to the NAD(P)-dependent epimerase/dehydratase family. Dihydroflavonol-4-reductase subfamily.</text>
</comment>
<evidence type="ECO:0000256" key="10">
    <source>
        <dbReference type="ARBA" id="ARBA00039057"/>
    </source>
</evidence>
<dbReference type="InterPro" id="IPR050872">
    <property type="entry name" value="PPR_P_subfamily"/>
</dbReference>
<dbReference type="InterPro" id="IPR002885">
    <property type="entry name" value="PPR_rpt"/>
</dbReference>
<evidence type="ECO:0000256" key="15">
    <source>
        <dbReference type="ARBA" id="ARBA00049132"/>
    </source>
</evidence>
<dbReference type="InterPro" id="IPR001509">
    <property type="entry name" value="Epimerase_deHydtase"/>
</dbReference>
<dbReference type="Gene3D" id="3.40.50.720">
    <property type="entry name" value="NAD(P)-binding Rossmann-like Domain"/>
    <property type="match status" value="1"/>
</dbReference>
<keyword evidence="5" id="KW-0560">Oxidoreductase</keyword>
<organism evidence="19 20">
    <name type="scientific">Striga hermonthica</name>
    <name type="common">Purple witchweed</name>
    <name type="synonym">Buchnera hermonthica</name>
    <dbReference type="NCBI Taxonomy" id="68872"/>
    <lineage>
        <taxon>Eukaryota</taxon>
        <taxon>Viridiplantae</taxon>
        <taxon>Streptophyta</taxon>
        <taxon>Embryophyta</taxon>
        <taxon>Tracheophyta</taxon>
        <taxon>Spermatophyta</taxon>
        <taxon>Magnoliopsida</taxon>
        <taxon>eudicotyledons</taxon>
        <taxon>Gunneridae</taxon>
        <taxon>Pentapetalae</taxon>
        <taxon>asterids</taxon>
        <taxon>lamiids</taxon>
        <taxon>Lamiales</taxon>
        <taxon>Orobanchaceae</taxon>
        <taxon>Buchnereae</taxon>
        <taxon>Striga</taxon>
    </lineage>
</organism>
<feature type="repeat" description="PPR" evidence="16">
    <location>
        <begin position="620"/>
        <end position="654"/>
    </location>
</feature>
<feature type="repeat" description="PPR" evidence="16">
    <location>
        <begin position="691"/>
        <end position="725"/>
    </location>
</feature>
<evidence type="ECO:0000256" key="8">
    <source>
        <dbReference type="ARBA" id="ARBA00037100"/>
    </source>
</evidence>
<dbReference type="Proteomes" id="UP001153555">
    <property type="component" value="Unassembled WGS sequence"/>
</dbReference>
<comment type="pathway">
    <text evidence="1">Pigment biosynthesis; anthocyanin biosynthesis.</text>
</comment>
<feature type="repeat" description="PPR" evidence="16">
    <location>
        <begin position="761"/>
        <end position="795"/>
    </location>
</feature>
<evidence type="ECO:0000313" key="19">
    <source>
        <dbReference type="EMBL" id="CAA0816422.1"/>
    </source>
</evidence>
<dbReference type="GO" id="GO:0009813">
    <property type="term" value="P:flavonoid biosynthetic process"/>
    <property type="evidence" value="ECO:0007669"/>
    <property type="project" value="UniProtKB-KW"/>
</dbReference>
<dbReference type="EMBL" id="CACSLK010014277">
    <property type="protein sequence ID" value="CAA0816422.1"/>
    <property type="molecule type" value="Genomic_DNA"/>
</dbReference>
<feature type="repeat" description="PPR" evidence="16">
    <location>
        <begin position="655"/>
        <end position="689"/>
    </location>
</feature>
<dbReference type="CDD" id="cd08958">
    <property type="entry name" value="FR_SDR_e"/>
    <property type="match status" value="1"/>
</dbReference>
<keyword evidence="6" id="KW-0284">Flavonoid biosynthesis</keyword>
<comment type="similarity">
    <text evidence="2">Belongs to the PPR family. P subfamily.</text>
</comment>
<dbReference type="GO" id="GO:0045552">
    <property type="term" value="F:dihydroflavanol 4-reductase activity"/>
    <property type="evidence" value="ECO:0007669"/>
    <property type="project" value="UniProtKB-EC"/>
</dbReference>
<evidence type="ECO:0000256" key="5">
    <source>
        <dbReference type="ARBA" id="ARBA00023002"/>
    </source>
</evidence>
<evidence type="ECO:0000256" key="17">
    <source>
        <dbReference type="SAM" id="MobiDB-lite"/>
    </source>
</evidence>
<feature type="domain" description="NAD-dependent epimerase/dehydratase" evidence="18">
    <location>
        <begin position="9"/>
        <end position="208"/>
    </location>
</feature>
<dbReference type="InterPro" id="IPR036291">
    <property type="entry name" value="NAD(P)-bd_dom_sf"/>
</dbReference>
<dbReference type="Pfam" id="PF13041">
    <property type="entry name" value="PPR_2"/>
    <property type="match status" value="4"/>
</dbReference>
<keyword evidence="4" id="KW-0521">NADP</keyword>
<feature type="repeat" description="PPR" evidence="16">
    <location>
        <begin position="547"/>
        <end position="584"/>
    </location>
</feature>
<dbReference type="Gene3D" id="1.25.40.10">
    <property type="entry name" value="Tetratricopeptide repeat domain"/>
    <property type="match status" value="5"/>
</dbReference>
<evidence type="ECO:0000256" key="6">
    <source>
        <dbReference type="ARBA" id="ARBA00023241"/>
    </source>
</evidence>
<dbReference type="GO" id="GO:0047890">
    <property type="term" value="F:flavanone 4-reductase activity"/>
    <property type="evidence" value="ECO:0007669"/>
    <property type="project" value="UniProtKB-EC"/>
</dbReference>